<dbReference type="PANTHER" id="PTHR42912">
    <property type="entry name" value="METHYLTRANSFERASE"/>
    <property type="match status" value="1"/>
</dbReference>
<protein>
    <submittedName>
        <fullName evidence="2">Class I SAM-dependent methyltransferase</fullName>
    </submittedName>
</protein>
<accession>A0ABY3SLN8</accession>
<dbReference type="CDD" id="cd02440">
    <property type="entry name" value="AdoMet_MTases"/>
    <property type="match status" value="1"/>
</dbReference>
<dbReference type="Proteomes" id="UP001649230">
    <property type="component" value="Chromosome"/>
</dbReference>
<evidence type="ECO:0000313" key="2">
    <source>
        <dbReference type="EMBL" id="UJF34757.1"/>
    </source>
</evidence>
<dbReference type="PANTHER" id="PTHR42912:SF93">
    <property type="entry name" value="N6-ADENOSINE-METHYLTRANSFERASE TMT1A"/>
    <property type="match status" value="1"/>
</dbReference>
<proteinExistence type="predicted"/>
<dbReference type="EMBL" id="CP090978">
    <property type="protein sequence ID" value="UJF34757.1"/>
    <property type="molecule type" value="Genomic_DNA"/>
</dbReference>
<keyword evidence="3" id="KW-1185">Reference proteome</keyword>
<evidence type="ECO:0000313" key="3">
    <source>
        <dbReference type="Proteomes" id="UP001649230"/>
    </source>
</evidence>
<name>A0ABY3SLN8_9BACL</name>
<dbReference type="GO" id="GO:0008168">
    <property type="term" value="F:methyltransferase activity"/>
    <property type="evidence" value="ECO:0007669"/>
    <property type="project" value="UniProtKB-KW"/>
</dbReference>
<dbReference type="RefSeq" id="WP_235121330.1">
    <property type="nucleotide sequence ID" value="NZ_CP090978.1"/>
</dbReference>
<reference evidence="2 3" key="1">
    <citation type="journal article" date="2024" name="Int. J. Syst. Evol. Microbiol.">
        <title>Paenibacillus hexagrammi sp. nov., a novel bacterium isolated from the gut content of Hexagrammos agrammus.</title>
        <authorList>
            <person name="Jung H.K."/>
            <person name="Kim D.G."/>
            <person name="Zin H."/>
            <person name="Park J."/>
            <person name="Jung H."/>
            <person name="Kim Y.O."/>
            <person name="Kong H.J."/>
            <person name="Kim J.W."/>
            <person name="Kim Y.S."/>
        </authorList>
    </citation>
    <scope>NUCLEOTIDE SEQUENCE [LARGE SCALE GENOMIC DNA]</scope>
    <source>
        <strain evidence="2 3">YPD9-1</strain>
    </source>
</reference>
<dbReference type="InterPro" id="IPR029063">
    <property type="entry name" value="SAM-dependent_MTases_sf"/>
</dbReference>
<dbReference type="InterPro" id="IPR013216">
    <property type="entry name" value="Methyltransf_11"/>
</dbReference>
<sequence length="193" mass="22104">MSQQGSYQISTIASNIEKELDRLKAQVGLFWDKELKHYKEFGLIDGMSVVEIGSGPGFLSEKILEHFGSVHITMMEIDPLLVDYSKRYLAQKHDTRYDISQGSITETGLPENTFDFAIIRLVLEHLPDPIDAVREIFRILKPGGKAVFVDNDFEMHIITYPQILQLRELYDAYCKSRYSEGGNPRIGRNCRCL</sequence>
<dbReference type="InterPro" id="IPR050508">
    <property type="entry name" value="Methyltransf_Superfamily"/>
</dbReference>
<dbReference type="SUPFAM" id="SSF53335">
    <property type="entry name" value="S-adenosyl-L-methionine-dependent methyltransferases"/>
    <property type="match status" value="1"/>
</dbReference>
<dbReference type="Gene3D" id="3.40.50.150">
    <property type="entry name" value="Vaccinia Virus protein VP39"/>
    <property type="match status" value="1"/>
</dbReference>
<gene>
    <name evidence="2" type="ORF">L0M14_06240</name>
</gene>
<dbReference type="GO" id="GO:0032259">
    <property type="term" value="P:methylation"/>
    <property type="evidence" value="ECO:0007669"/>
    <property type="project" value="UniProtKB-KW"/>
</dbReference>
<keyword evidence="2" id="KW-0808">Transferase</keyword>
<feature type="domain" description="Methyltransferase type 11" evidence="1">
    <location>
        <begin position="50"/>
        <end position="148"/>
    </location>
</feature>
<evidence type="ECO:0000259" key="1">
    <source>
        <dbReference type="Pfam" id="PF08241"/>
    </source>
</evidence>
<keyword evidence="2" id="KW-0489">Methyltransferase</keyword>
<dbReference type="Pfam" id="PF08241">
    <property type="entry name" value="Methyltransf_11"/>
    <property type="match status" value="1"/>
</dbReference>
<organism evidence="2 3">
    <name type="scientific">Paenibacillus hexagrammi</name>
    <dbReference type="NCBI Taxonomy" id="2908839"/>
    <lineage>
        <taxon>Bacteria</taxon>
        <taxon>Bacillati</taxon>
        <taxon>Bacillota</taxon>
        <taxon>Bacilli</taxon>
        <taxon>Bacillales</taxon>
        <taxon>Paenibacillaceae</taxon>
        <taxon>Paenibacillus</taxon>
    </lineage>
</organism>